<dbReference type="EMBL" id="MK318971">
    <property type="protein sequence ID" value="QCL09612.1"/>
    <property type="molecule type" value="Genomic_DNA"/>
</dbReference>
<evidence type="ECO:0000313" key="3">
    <source>
        <dbReference type="EMBL" id="QCL09612.1"/>
    </source>
</evidence>
<dbReference type="RefSeq" id="WP_234914425.1">
    <property type="nucleotide sequence ID" value="NZ_MK318969.1"/>
</dbReference>
<evidence type="ECO:0000256" key="1">
    <source>
        <dbReference type="SAM" id="MobiDB-lite"/>
    </source>
</evidence>
<accession>A0A7S5DQ82</accession>
<organism evidence="2">
    <name type="scientific">Rhizobium rhizogenes</name>
    <name type="common">Agrobacterium rhizogenes</name>
    <dbReference type="NCBI Taxonomy" id="359"/>
    <lineage>
        <taxon>Bacteria</taxon>
        <taxon>Pseudomonadati</taxon>
        <taxon>Pseudomonadota</taxon>
        <taxon>Alphaproteobacteria</taxon>
        <taxon>Hyphomicrobiales</taxon>
        <taxon>Rhizobiaceae</taxon>
        <taxon>Rhizobium/Agrobacterium group</taxon>
        <taxon>Rhizobium</taxon>
    </lineage>
</organism>
<feature type="compositionally biased region" description="Basic and acidic residues" evidence="1">
    <location>
        <begin position="15"/>
        <end position="24"/>
    </location>
</feature>
<geneLocation type="plasmid" evidence="3">
    <name>pColt5.8a</name>
</geneLocation>
<protein>
    <submittedName>
        <fullName evidence="2">Uncharacterized protein</fullName>
    </submittedName>
</protein>
<reference evidence="2" key="1">
    <citation type="submission" date="2018-12" db="EMBL/GenBank/DDBJ databases">
        <title>Three Rhizobium rhizogenes strains isolated from the same crown gall tumor carry diverse plasmids.</title>
        <authorList>
            <person name="Pulawska J."/>
            <person name="Kuzmanovic N."/>
        </authorList>
    </citation>
    <scope>NUCLEOTIDE SEQUENCE</scope>
    <source>
        <strain evidence="2">C5.7</strain>
        <strain evidence="3">Colt5.8</strain>
        <plasmid evidence="2">pC5.7c</plasmid>
        <plasmid evidence="3">pColt5.8a</plasmid>
    </source>
</reference>
<gene>
    <name evidence="2" type="ORF">pC5.7c_577</name>
    <name evidence="3" type="ORF">pC5.8a_120</name>
</gene>
<feature type="compositionally biased region" description="Basic and acidic residues" evidence="1">
    <location>
        <begin position="390"/>
        <end position="400"/>
    </location>
</feature>
<name>A0A7S5DQ82_RHIRH</name>
<sequence length="400" mass="44822">MADSENSRTFPAITRRKENPERGTAEGLPHIIDRRNLLSVASRFLSSHIEEPDAPSREPGPTPVREMWPRWYACHQQRVRATRLREKLEKQLLEEAGGIPVAMLRNVGKDGTVEAHSFADINRMTSQLDAEHLSQARAELRSRRRRWKEADRRLGFSAAVAQEQELAEQAGISGRVMWITRPASLIEVTAKLHCLIVMHDPSLKLEDAPWPELRTMLKDLIRVAEKRRPKSCNGPAYPAKAAGVRDILNLAQQYQDAASKLGEGSSKPNQAPRRLLALHTMELYLNAFLLAKGVDPTTIRGFRHDLGERTRLASDAGLILRKRSVAHLATLSSRNEYDAISYAPELMSTLSQMNRLMATVDELSRRVRKALRVRPQPPPALPAAPYAGTGDDRTADDIAE</sequence>
<keyword evidence="2" id="KW-0614">Plasmid</keyword>
<feature type="region of interest" description="Disordered" evidence="1">
    <location>
        <begin position="371"/>
        <end position="400"/>
    </location>
</feature>
<evidence type="ECO:0000313" key="2">
    <source>
        <dbReference type="EMBL" id="QCL09444.1"/>
    </source>
</evidence>
<proteinExistence type="predicted"/>
<dbReference type="EMBL" id="MK318969">
    <property type="protein sequence ID" value="QCL09444.1"/>
    <property type="molecule type" value="Genomic_DNA"/>
</dbReference>
<feature type="region of interest" description="Disordered" evidence="1">
    <location>
        <begin position="1"/>
        <end position="26"/>
    </location>
</feature>
<dbReference type="AlphaFoldDB" id="A0A7S5DQ82"/>
<geneLocation type="plasmid" evidence="2">
    <name>pC5.7c</name>
</geneLocation>